<keyword evidence="9" id="KW-1185">Reference proteome</keyword>
<sequence length="1102" mass="122019">MDHHGNMARLDDVLSYWADRQPRRKAYTELDANGAEVDSISYGQLAARARAVAAQLAARATPGQHAILAYPAGIDFIVAFFGCLYAGLAAAPVPLPKRNRPNARLAQMVRAAHAPLLLSTADTLDWMQPVLAREADWPAEVAFVATNEAVPLAPSQPWQTLPGRCALAFTQFTSGSTSLPKGVMISHESCLYNLQMARSVSQAGPDSVFVSWLPHYHDLGLVAHLLHSLYCGSHCVLLAPATFVAQPVQWLRAISRYRGQYTGAPNFAYQLCLDRIGEGERQVLDLSSLRMAINAAEPINPDTVRAFCEGFAGCGFKPAMLLPAYGMAEATVFVASGELEADPVFKAIDPAALHAEGVARPPRPGTAGKTLVGCGTGRLEQRVRIVDPQSGHTAPVNSVGEIWVHGPNVMTGYYDNPEATEAAFGQPADDAARHLRTGDLGFVDEHGELFITGRIKDLIIVNGANFYPQDIEQCVQEAHPALRRGGSAAFGITGDASEQLVLFAEVDKDTAQQAQHEPRLLEPIAERICAAVGGQFELPVAHIVFLKPTQLPRTSSGKVRRQECKQRFLQGHPERLASWPFADDNATDERKVHMLNIEKALQRITEMGPEHLRVFSLLTQILTSRYKVRMADFDVDKSIFFYGIDSLNIIDIHAELEQKLQRQIPTVAFFRANTFIEMIDDIVVGMVDRSQFDRRIAEGATLREEIDAAVAQLADRLAAVRDTSDGGVGRTTLLTGASGFVGVALLKEILAHTDADVVCMVRAADSATALKRIRNTSAKYDLRLPQGFEDRVRIMIGDMSKPRLGLSDEDYARYSEEIDSVYHCAAIDNFYLPYSVMRKTNVLGAIEVLEFALNGKLKPIFYISSCAVSMLEQQEEHTEVTGLVNGYAQSKYVVEQIMLELAQRGYPLANYRLGYLYNLRVQEVADNTPFDALLAQVEQAYSDLDEELIIDADAFENFLSVIPQIGAFPDMDADFDLTPVEYAAKAIVTTTLLPASERQTTYTFYNPKPLKWHDVAAYFKQTHRDVKLVPLPEFLERYEQYIRETNRVSVKLLKSVVSPQLDRQLNTMFRNVKNDHATQFKAWCPPCDARFTHYYVDFAVNG</sequence>
<dbReference type="Pfam" id="PF07993">
    <property type="entry name" value="NAD_binding_4"/>
    <property type="match status" value="1"/>
</dbReference>
<comment type="similarity">
    <text evidence="1">Belongs to the ATP-dependent AMP-binding enzyme family.</text>
</comment>
<dbReference type="SUPFAM" id="SSF47336">
    <property type="entry name" value="ACP-like"/>
    <property type="match status" value="1"/>
</dbReference>
<evidence type="ECO:0000256" key="5">
    <source>
        <dbReference type="ARBA" id="ARBA00022832"/>
    </source>
</evidence>
<dbReference type="Proteomes" id="UP001061302">
    <property type="component" value="Chromosome"/>
</dbReference>
<dbReference type="Gene3D" id="1.10.1200.10">
    <property type="entry name" value="ACP-like"/>
    <property type="match status" value="1"/>
</dbReference>
<proteinExistence type="inferred from homology"/>
<dbReference type="Gene3D" id="3.30.300.30">
    <property type="match status" value="1"/>
</dbReference>
<name>A0ABY6DM79_9NEIS</name>
<dbReference type="RefSeq" id="WP_263124882.1">
    <property type="nucleotide sequence ID" value="NZ_CP106753.1"/>
</dbReference>
<dbReference type="InterPro" id="IPR009081">
    <property type="entry name" value="PP-bd_ACP"/>
</dbReference>
<evidence type="ECO:0000256" key="6">
    <source>
        <dbReference type="ARBA" id="ARBA00023098"/>
    </source>
</evidence>
<dbReference type="InterPro" id="IPR036291">
    <property type="entry name" value="NAD(P)-bd_dom_sf"/>
</dbReference>
<keyword evidence="6" id="KW-0443">Lipid metabolism</keyword>
<keyword evidence="4" id="KW-0436">Ligase</keyword>
<dbReference type="PANTHER" id="PTHR22754:SF32">
    <property type="entry name" value="DISCO-INTERACTING PROTEIN 2"/>
    <property type="match status" value="1"/>
</dbReference>
<dbReference type="Pfam" id="PF00550">
    <property type="entry name" value="PP-binding"/>
    <property type="match status" value="1"/>
</dbReference>
<dbReference type="InterPro" id="IPR013120">
    <property type="entry name" value="FAR_NAD-bd"/>
</dbReference>
<dbReference type="NCBIfam" id="TIGR01746">
    <property type="entry name" value="Thioester-redct"/>
    <property type="match status" value="1"/>
</dbReference>
<dbReference type="InterPro" id="IPR000873">
    <property type="entry name" value="AMP-dep_synth/lig_dom"/>
</dbReference>
<dbReference type="InterPro" id="IPR025110">
    <property type="entry name" value="AMP-bd_C"/>
</dbReference>
<dbReference type="InterPro" id="IPR040097">
    <property type="entry name" value="FAAL/FAAC"/>
</dbReference>
<feature type="domain" description="Carrier" evidence="7">
    <location>
        <begin position="612"/>
        <end position="686"/>
    </location>
</feature>
<dbReference type="Pfam" id="PF23024">
    <property type="entry name" value="AMP-dom_DIP2-like"/>
    <property type="match status" value="1"/>
</dbReference>
<dbReference type="InterPro" id="IPR036736">
    <property type="entry name" value="ACP-like_sf"/>
</dbReference>
<dbReference type="PROSITE" id="PS50075">
    <property type="entry name" value="CARRIER"/>
    <property type="match status" value="1"/>
</dbReference>
<evidence type="ECO:0000259" key="7">
    <source>
        <dbReference type="PROSITE" id="PS50075"/>
    </source>
</evidence>
<accession>A0ABY6DM79</accession>
<organism evidence="8 9">
    <name type="scientific">Chitiniphilus purpureus</name>
    <dbReference type="NCBI Taxonomy" id="2981137"/>
    <lineage>
        <taxon>Bacteria</taxon>
        <taxon>Pseudomonadati</taxon>
        <taxon>Pseudomonadota</taxon>
        <taxon>Betaproteobacteria</taxon>
        <taxon>Neisseriales</taxon>
        <taxon>Chitinibacteraceae</taxon>
        <taxon>Chitiniphilus</taxon>
    </lineage>
</organism>
<dbReference type="Pfam" id="PF00501">
    <property type="entry name" value="AMP-binding"/>
    <property type="match status" value="1"/>
</dbReference>
<evidence type="ECO:0000256" key="3">
    <source>
        <dbReference type="ARBA" id="ARBA00022553"/>
    </source>
</evidence>
<dbReference type="SUPFAM" id="SSF56801">
    <property type="entry name" value="Acetyl-CoA synthetase-like"/>
    <property type="match status" value="1"/>
</dbReference>
<evidence type="ECO:0000256" key="4">
    <source>
        <dbReference type="ARBA" id="ARBA00022598"/>
    </source>
</evidence>
<reference evidence="8" key="1">
    <citation type="submission" date="2022-10" db="EMBL/GenBank/DDBJ databases">
        <title>Chitiniphilus purpureus sp. nov., a novel chitin-degrading bacterium isolated from crawfish pond sediment.</title>
        <authorList>
            <person name="Li K."/>
        </authorList>
    </citation>
    <scope>NUCLEOTIDE SEQUENCE</scope>
    <source>
        <strain evidence="8">CD1</strain>
    </source>
</reference>
<evidence type="ECO:0000313" key="8">
    <source>
        <dbReference type="EMBL" id="UXY15472.1"/>
    </source>
</evidence>
<dbReference type="EMBL" id="CP106753">
    <property type="protein sequence ID" value="UXY15472.1"/>
    <property type="molecule type" value="Genomic_DNA"/>
</dbReference>
<protein>
    <submittedName>
        <fullName evidence="8">Thioester reductase domain-containing protein</fullName>
    </submittedName>
</protein>
<evidence type="ECO:0000256" key="2">
    <source>
        <dbReference type="ARBA" id="ARBA00022450"/>
    </source>
</evidence>
<dbReference type="PANTHER" id="PTHR22754">
    <property type="entry name" value="DISCO-INTERACTING PROTEIN 2 DIP2 -RELATED"/>
    <property type="match status" value="1"/>
</dbReference>
<evidence type="ECO:0000313" key="9">
    <source>
        <dbReference type="Proteomes" id="UP001061302"/>
    </source>
</evidence>
<dbReference type="InterPro" id="IPR042099">
    <property type="entry name" value="ANL_N_sf"/>
</dbReference>
<keyword evidence="5" id="KW-0276">Fatty acid metabolism</keyword>
<dbReference type="Gene3D" id="3.40.50.720">
    <property type="entry name" value="NAD(P)-binding Rossmann-like Domain"/>
    <property type="match status" value="1"/>
</dbReference>
<dbReference type="InterPro" id="IPR010080">
    <property type="entry name" value="Thioester_reductase-like_dom"/>
</dbReference>
<dbReference type="CDD" id="cd05931">
    <property type="entry name" value="FAAL"/>
    <property type="match status" value="1"/>
</dbReference>
<dbReference type="Gene3D" id="3.40.50.12780">
    <property type="entry name" value="N-terminal domain of ligase-like"/>
    <property type="match status" value="1"/>
</dbReference>
<dbReference type="SUPFAM" id="SSF51735">
    <property type="entry name" value="NAD(P)-binding Rossmann-fold domains"/>
    <property type="match status" value="1"/>
</dbReference>
<evidence type="ECO:0000256" key="1">
    <source>
        <dbReference type="ARBA" id="ARBA00006432"/>
    </source>
</evidence>
<dbReference type="InterPro" id="IPR045851">
    <property type="entry name" value="AMP-bd_C_sf"/>
</dbReference>
<keyword evidence="2" id="KW-0596">Phosphopantetheine</keyword>
<keyword evidence="3" id="KW-0597">Phosphoprotein</keyword>
<gene>
    <name evidence="8" type="ORF">N8I74_00200</name>
</gene>